<dbReference type="PANTHER" id="PTHR32305">
    <property type="match status" value="1"/>
</dbReference>
<feature type="domain" description="DUF6443" evidence="2">
    <location>
        <begin position="37"/>
        <end position="163"/>
    </location>
</feature>
<dbReference type="Gene3D" id="2.180.10.10">
    <property type="entry name" value="RHS repeat-associated core"/>
    <property type="match status" value="1"/>
</dbReference>
<dbReference type="EMBL" id="FWXS01000003">
    <property type="protein sequence ID" value="SMC48675.1"/>
    <property type="molecule type" value="Genomic_DNA"/>
</dbReference>
<dbReference type="InterPro" id="IPR050708">
    <property type="entry name" value="T6SS_VgrG/RHS"/>
</dbReference>
<keyword evidence="4" id="KW-1185">Reference proteome</keyword>
<dbReference type="STRING" id="1434700.SAMN06296427_1033"/>
<dbReference type="Pfam" id="PF15650">
    <property type="entry name" value="Tox-REase-9"/>
    <property type="match status" value="1"/>
</dbReference>
<dbReference type="Proteomes" id="UP000192393">
    <property type="component" value="Unassembled WGS sequence"/>
</dbReference>
<evidence type="ECO:0000259" key="1">
    <source>
        <dbReference type="Pfam" id="PF15650"/>
    </source>
</evidence>
<dbReference type="NCBIfam" id="TIGR03696">
    <property type="entry name" value="Rhs_assc_core"/>
    <property type="match status" value="1"/>
</dbReference>
<sequence>MKNKIFLIAVAFLCLFNLKGQEPITVFYNYIKSTEYLTENGENGSKIDNIVYSNNFGATTQVINISGTPDQKDVAVKQIYGDYGRLIKKMLPVPTSQSGGAIIDEADFRDLYTNYYETNYNEPQYFYFEVELEAPPLNRPLKKSAPGTAWSLGSGNEVEYKYEIAPITPASETVVNYKAITTWNSTNKIYDISLQKVGNYGAGLLHKTTQTDENGHKTEQFVNRKGQTVLIRKFSTTGSTYTITKHDTYYVYDSYGNLTYMLPPKLSDLATITAANITEMGYQYKYDKRNRLVEKQLPGKGLEIFVYDKQDRLVATKDAINPWIFIKYDKFGREAYSGTYNRPETRIDLQNSVDGMGSNNEERVTTAFSQDGTSVYYTKTAFPISSFSLLSVNYYDNYANILPTGLSVPSSVEGQTVISQVNSLNGVPVASYTRILGTTRWEQSYLYYDNKLQPVRNYKVNYLGGYTYIDTKLDFRGKPEYTKTYHKRLTTDEEIVVQDNYTYDHQERLLGATNKIGSGNVERISSNTYDALGHLVSKGVGNTTTLAALQKVDYKYNIRGWMTDINNVETLTQSGFPIDLFAFKIYYNTSDDDVSADLGIDGLFNGNISQTKWRTASDNTIRGYAYEYDQLNRLRNAHYHKPGTTVPFPGNFNERLTYDLNGNITSIKRNSSETDVPTGTMLTDDLLYTYTANSNKLIKVTDAANSTIGFSNGTSGTSNDYSYDANGNMEKDLNKGISNIIYNHLNQPTQVFWSSTKKIEYQYNASGQKVQKLVTNGSSVITTEYLDGFQYNYTGTTTPILEFFPHAEGYVKVTTQSSFLGGEIKYFNYVYNHNDHLGNIRVSYTKDPQTGNLRVLDESHHYPFGLKHSKYNSAGLIWSPVGVIIAPVANNPFKYKFQSQELQDEHDLNWYSYRYRNYDPAIGRFFNVDPLSESFAYNGVYNFSENRVIDGFELEGLETILVNDVTGETKQSKPVELDTVEFGPRKSAPVEYYPIQHHMNGLIHYDYSVAQNQMELVGNNHSYFATPLYSNSSGLVGFGIATGEGRLDYVIDKGKFNDFTRNIDGHYQSADWLSFALQTGNQEHILNYWAATREGNLGDVFSANWQLTKDQWTFENIMGSVSVVGGVSGATRGLTRNSLNFATKASTQYTKSSLKLGQQMHKSYKVGADGIKEFRLPSGKRIDFLDINNRTIYELKPFNPRAMQQGQKQLNMYMQELQTMPQFKGINWKTVLDTY</sequence>
<dbReference type="RefSeq" id="WP_084016605.1">
    <property type="nucleotide sequence ID" value="NZ_FWXS01000003.1"/>
</dbReference>
<dbReference type="InterPro" id="IPR045619">
    <property type="entry name" value="DUF6443"/>
</dbReference>
<dbReference type="PANTHER" id="PTHR32305:SF15">
    <property type="entry name" value="PROTEIN RHSA-RELATED"/>
    <property type="match status" value="1"/>
</dbReference>
<reference evidence="3 4" key="1">
    <citation type="submission" date="2017-04" db="EMBL/GenBank/DDBJ databases">
        <authorList>
            <person name="Afonso C.L."/>
            <person name="Miller P.J."/>
            <person name="Scott M.A."/>
            <person name="Spackman E."/>
            <person name="Goraichik I."/>
            <person name="Dimitrov K.M."/>
            <person name="Suarez D.L."/>
            <person name="Swayne D.E."/>
        </authorList>
    </citation>
    <scope>NUCLEOTIDE SEQUENCE [LARGE SCALE GENOMIC DNA]</scope>
    <source>
        <strain evidence="3 4">CGMCC 1.12708</strain>
    </source>
</reference>
<dbReference type="InterPro" id="IPR022385">
    <property type="entry name" value="Rhs_assc_core"/>
</dbReference>
<dbReference type="OrthoDB" id="2972467at2"/>
<name>A0A1W1ZJG6_9FLAO</name>
<dbReference type="InterPro" id="IPR028902">
    <property type="entry name" value="Tox-REase-9_dom"/>
</dbReference>
<proteinExistence type="predicted"/>
<feature type="domain" description="Tox-REase-9" evidence="1">
    <location>
        <begin position="1149"/>
        <end position="1235"/>
    </location>
</feature>
<evidence type="ECO:0000259" key="2">
    <source>
        <dbReference type="Pfam" id="PF20041"/>
    </source>
</evidence>
<gene>
    <name evidence="3" type="ORF">SAMN06296427_1033</name>
</gene>
<evidence type="ECO:0000313" key="3">
    <source>
        <dbReference type="EMBL" id="SMC48675.1"/>
    </source>
</evidence>
<organism evidence="3 4">
    <name type="scientific">Moheibacter sediminis</name>
    <dbReference type="NCBI Taxonomy" id="1434700"/>
    <lineage>
        <taxon>Bacteria</taxon>
        <taxon>Pseudomonadati</taxon>
        <taxon>Bacteroidota</taxon>
        <taxon>Flavobacteriia</taxon>
        <taxon>Flavobacteriales</taxon>
        <taxon>Weeksellaceae</taxon>
        <taxon>Moheibacter</taxon>
    </lineage>
</organism>
<dbReference type="Pfam" id="PF20041">
    <property type="entry name" value="DUF6443"/>
    <property type="match status" value="1"/>
</dbReference>
<protein>
    <submittedName>
        <fullName evidence="3">RHS repeat-associated core domain-containing protein</fullName>
    </submittedName>
</protein>
<accession>A0A1W1ZJG6</accession>
<dbReference type="AlphaFoldDB" id="A0A1W1ZJG6"/>
<evidence type="ECO:0000313" key="4">
    <source>
        <dbReference type="Proteomes" id="UP000192393"/>
    </source>
</evidence>